<evidence type="ECO:0000256" key="2">
    <source>
        <dbReference type="ARBA" id="ARBA00022692"/>
    </source>
</evidence>
<evidence type="ECO:0000259" key="6">
    <source>
        <dbReference type="PROSITE" id="PS52015"/>
    </source>
</evidence>
<reference evidence="7 8" key="1">
    <citation type="submission" date="2015-05" db="EMBL/GenBank/DDBJ databases">
        <title>Genome sequencing and analysis of members of genus Stenotrophomonas.</title>
        <authorList>
            <person name="Patil P.P."/>
            <person name="Midha S."/>
            <person name="Patil P.B."/>
        </authorList>
    </citation>
    <scope>NUCLEOTIDE SEQUENCE [LARGE SCALE GENOMIC DNA]</scope>
    <source>
        <strain evidence="7 8">JCM 16244</strain>
    </source>
</reference>
<dbReference type="AlphaFoldDB" id="A0A0R0E8N3"/>
<feature type="transmembrane region" description="Helical" evidence="5">
    <location>
        <begin position="33"/>
        <end position="55"/>
    </location>
</feature>
<dbReference type="CDD" id="cd07341">
    <property type="entry name" value="M56_BlaR1_MecR1_like"/>
    <property type="match status" value="1"/>
</dbReference>
<keyword evidence="4 5" id="KW-0472">Membrane</keyword>
<keyword evidence="3 5" id="KW-1133">Transmembrane helix</keyword>
<organism evidence="7 8">
    <name type="scientific">Stenotrophomonas daejeonensis</name>
    <dbReference type="NCBI Taxonomy" id="659018"/>
    <lineage>
        <taxon>Bacteria</taxon>
        <taxon>Pseudomonadati</taxon>
        <taxon>Pseudomonadota</taxon>
        <taxon>Gammaproteobacteria</taxon>
        <taxon>Lysobacterales</taxon>
        <taxon>Lysobacteraceae</taxon>
        <taxon>Stenotrophomonas</taxon>
    </lineage>
</organism>
<comment type="subcellular location">
    <subcellularLocation>
        <location evidence="1">Membrane</location>
        <topology evidence="1">Single-pass membrane protein</topology>
    </subcellularLocation>
</comment>
<name>A0A0R0E8N3_9GAMM</name>
<keyword evidence="8" id="KW-1185">Reference proteome</keyword>
<comment type="caution">
    <text evidence="7">The sequence shown here is derived from an EMBL/GenBank/DDBJ whole genome shotgun (WGS) entry which is preliminary data.</text>
</comment>
<evidence type="ECO:0000256" key="3">
    <source>
        <dbReference type="ARBA" id="ARBA00022989"/>
    </source>
</evidence>
<dbReference type="STRING" id="659018.ABB34_03975"/>
<evidence type="ECO:0000313" key="8">
    <source>
        <dbReference type="Proteomes" id="UP000050940"/>
    </source>
</evidence>
<evidence type="ECO:0000256" key="1">
    <source>
        <dbReference type="ARBA" id="ARBA00004167"/>
    </source>
</evidence>
<feature type="transmembrane region" description="Helical" evidence="5">
    <location>
        <begin position="271"/>
        <end position="290"/>
    </location>
</feature>
<dbReference type="SUPFAM" id="SSF74653">
    <property type="entry name" value="TolA/TonB C-terminal domain"/>
    <property type="match status" value="1"/>
</dbReference>
<dbReference type="PANTHER" id="PTHR34978:SF3">
    <property type="entry name" value="SLR0241 PROTEIN"/>
    <property type="match status" value="1"/>
</dbReference>
<feature type="transmembrane region" description="Helical" evidence="5">
    <location>
        <begin position="86"/>
        <end position="108"/>
    </location>
</feature>
<feature type="domain" description="TonB C-terminal" evidence="6">
    <location>
        <begin position="324"/>
        <end position="420"/>
    </location>
</feature>
<dbReference type="Gene3D" id="3.30.1150.10">
    <property type="match status" value="1"/>
</dbReference>
<dbReference type="GO" id="GO:0016020">
    <property type="term" value="C:membrane"/>
    <property type="evidence" value="ECO:0007669"/>
    <property type="project" value="UniProtKB-SubCell"/>
</dbReference>
<gene>
    <name evidence="7" type="ORF">ABB34_03975</name>
</gene>
<dbReference type="RefSeq" id="WP_057639947.1">
    <property type="nucleotide sequence ID" value="NZ_LDJP01000016.1"/>
</dbReference>
<dbReference type="PANTHER" id="PTHR34978">
    <property type="entry name" value="POSSIBLE SENSOR-TRANSDUCER PROTEIN BLAR"/>
    <property type="match status" value="1"/>
</dbReference>
<dbReference type="OrthoDB" id="1628901at2"/>
<dbReference type="InterPro" id="IPR008756">
    <property type="entry name" value="Peptidase_M56"/>
</dbReference>
<feature type="transmembrane region" description="Helical" evidence="5">
    <location>
        <begin position="6"/>
        <end position="26"/>
    </location>
</feature>
<dbReference type="PATRIC" id="fig|659018.3.peg.674"/>
<dbReference type="Pfam" id="PF05569">
    <property type="entry name" value="Peptidase_M56"/>
    <property type="match status" value="1"/>
</dbReference>
<dbReference type="InterPro" id="IPR006260">
    <property type="entry name" value="TonB/TolA_C"/>
</dbReference>
<evidence type="ECO:0000313" key="7">
    <source>
        <dbReference type="EMBL" id="KRG87746.1"/>
    </source>
</evidence>
<keyword evidence="2 5" id="KW-0812">Transmembrane</keyword>
<accession>A0A0R0E8N3</accession>
<dbReference type="PROSITE" id="PS52015">
    <property type="entry name" value="TONB_CTD"/>
    <property type="match status" value="1"/>
</dbReference>
<proteinExistence type="predicted"/>
<dbReference type="GO" id="GO:0055085">
    <property type="term" value="P:transmembrane transport"/>
    <property type="evidence" value="ECO:0007669"/>
    <property type="project" value="InterPro"/>
</dbReference>
<evidence type="ECO:0000256" key="4">
    <source>
        <dbReference type="ARBA" id="ARBA00023136"/>
    </source>
</evidence>
<protein>
    <recommendedName>
        <fullName evidence="6">TonB C-terminal domain-containing protein</fullName>
    </recommendedName>
</protein>
<dbReference type="Pfam" id="PF03544">
    <property type="entry name" value="TonB_C"/>
    <property type="match status" value="1"/>
</dbReference>
<dbReference type="Proteomes" id="UP000050940">
    <property type="component" value="Unassembled WGS sequence"/>
</dbReference>
<dbReference type="InterPro" id="IPR052173">
    <property type="entry name" value="Beta-lactam_resp_regulator"/>
</dbReference>
<sequence>MNADVLRLLLETTLASSAAMALVLALRVPVRRWLGASAAYLLWLAVPVALVAVLLPAPRVEAVAMAAVGNLMQADVLALQPGARMLPWPLLLGAFWLLGAASVALWLLRQQRRFVRGLGRLRRRDDGLWQARSTAGLPAVVGLWRPRIVLPAGFEQRYSDRERQLVLLHERVHLRRGDIAINALLALLQCLYWFNPLLPLALRRCREDQELSCDERVIARGDGARRSYANAMLKTGLAESPLPVGCHWQDHHPLKERIAMLKRPVPGKKQWLAMVLLSAGLSSMVGYAAWAAQPAKPMEAVAQDAGSAVPDKGRISVEPEFARTPAQIPVVDRMPPPSYPREAYQNGITGKVVLVVEVAADGTPTDVRVESAQPQGVFDAASVAAAKQWKFTPAMKDGEPVAGKVRVPIWYDLDEDADHAGANGGS</sequence>
<evidence type="ECO:0000256" key="5">
    <source>
        <dbReference type="SAM" id="Phobius"/>
    </source>
</evidence>
<dbReference type="InterPro" id="IPR037682">
    <property type="entry name" value="TonB_C"/>
</dbReference>
<dbReference type="EMBL" id="LDJP01000016">
    <property type="protein sequence ID" value="KRG87746.1"/>
    <property type="molecule type" value="Genomic_DNA"/>
</dbReference>
<dbReference type="NCBIfam" id="TIGR01352">
    <property type="entry name" value="tonB_Cterm"/>
    <property type="match status" value="1"/>
</dbReference>